<feature type="region of interest" description="Disordered" evidence="1">
    <location>
        <begin position="119"/>
        <end position="154"/>
    </location>
</feature>
<feature type="region of interest" description="Disordered" evidence="1">
    <location>
        <begin position="233"/>
        <end position="253"/>
    </location>
</feature>
<dbReference type="PROSITE" id="PS50020">
    <property type="entry name" value="WW_DOMAIN_2"/>
    <property type="match status" value="2"/>
</dbReference>
<dbReference type="InterPro" id="IPR036020">
    <property type="entry name" value="WW_dom_sf"/>
</dbReference>
<feature type="compositionally biased region" description="Basic and acidic residues" evidence="1">
    <location>
        <begin position="813"/>
        <end position="834"/>
    </location>
</feature>
<keyword evidence="4" id="KW-1185">Reference proteome</keyword>
<feature type="domain" description="WW" evidence="2">
    <location>
        <begin position="174"/>
        <end position="202"/>
    </location>
</feature>
<feature type="domain" description="WW" evidence="2">
    <location>
        <begin position="529"/>
        <end position="563"/>
    </location>
</feature>
<gene>
    <name evidence="3" type="ORF">ACEWY4_010608</name>
</gene>
<sequence>MGKKNRPGTGRRTILQLSPPGHRTGTSGGREDVLGSGSDDEQEGDGQGVLREYTKEMKTSAVKTTQGLSLLGAYEDSDEEDGGDTQSPAPKVKVNQSTDIDSTLANFMAEIDAITTQPAQADGATAEDGAPAPTPPRPEPKTDPETQEHNGQPQVFQYNTQYSLAGVGVEMGDWQEVWDENTGCYYYWNTQTNEVAWELPHYLAHQVQDLQHYTDSSTVNGNGVSQSAGYYTDQHASVSSSAPSTKREAKKKEVMESVVALTSEEEERRGVAASLLAPLIPDEVKEAEERWRKRVIAADEKVEAADADDDGPVTHPSGSPAVRDTESGPCSNQPSRSQSPENSEAEEDTIELELALERKKAELRALEEGDGSAGGSSPCSDASQDGRQSVAAKKSKWKAFLRPPSPDSTSRSSEKAGLDAQEQSDAHSRSLDKPDEDEEKDNEKVVSRVQPKEEEEPADLKFQIGELANTLTSKMEFLGINKKAISNFQLLLLQTETRIADWREGALNGSYLRRRLQEAAEHIKHYELNAAPKGWSCHWDREHRRYFYVNDRTSASQWDFPIVEDQEEGGKASDASDQPEGAPLTNSTTVAATGTYSSVGSTQTSLWPTAPGLQPPMPPRPPLPPDDPPPPPSEAPPPPPPPPESPPPPPPPPLSDDGEIEEVEMEDDEGEPPAPGTEDSKAADAAPSMGIRAQKRKAAGSGPANKAVTIGSSPVLYTQSVATAAPVLSGSGYWGVAAPPVVPEAVAPPAPPTQAPPPLPQPPAPLELDAAKALARDKTKKTKKEKAKKGKTKMPSLVKKWQNIQKELDEEEKSSSSDEDRDQLNSRRIEEWKHQQLLTGKAERNANFEALPDDWRERLLKKRKMTPS</sequence>
<evidence type="ECO:0000259" key="2">
    <source>
        <dbReference type="PROSITE" id="PS50020"/>
    </source>
</evidence>
<evidence type="ECO:0000256" key="1">
    <source>
        <dbReference type="SAM" id="MobiDB-lite"/>
    </source>
</evidence>
<feature type="compositionally biased region" description="Basic and acidic residues" evidence="1">
    <location>
        <begin position="424"/>
        <end position="433"/>
    </location>
</feature>
<dbReference type="Gene3D" id="2.20.70.10">
    <property type="match status" value="2"/>
</dbReference>
<accession>A0ABD1K2E3</accession>
<organism evidence="3 4">
    <name type="scientific">Coilia grayii</name>
    <name type="common">Gray's grenadier anchovy</name>
    <dbReference type="NCBI Taxonomy" id="363190"/>
    <lineage>
        <taxon>Eukaryota</taxon>
        <taxon>Metazoa</taxon>
        <taxon>Chordata</taxon>
        <taxon>Craniata</taxon>
        <taxon>Vertebrata</taxon>
        <taxon>Euteleostomi</taxon>
        <taxon>Actinopterygii</taxon>
        <taxon>Neopterygii</taxon>
        <taxon>Teleostei</taxon>
        <taxon>Clupei</taxon>
        <taxon>Clupeiformes</taxon>
        <taxon>Clupeoidei</taxon>
        <taxon>Engraulidae</taxon>
        <taxon>Coilinae</taxon>
        <taxon>Coilia</taxon>
    </lineage>
</organism>
<dbReference type="Proteomes" id="UP001591681">
    <property type="component" value="Unassembled WGS sequence"/>
</dbReference>
<dbReference type="PRINTS" id="PR01217">
    <property type="entry name" value="PRICHEXTENSN"/>
</dbReference>
<feature type="compositionally biased region" description="Polar residues" evidence="1">
    <location>
        <begin position="84"/>
        <end position="98"/>
    </location>
</feature>
<dbReference type="AlphaFoldDB" id="A0ABD1K2E3"/>
<dbReference type="InterPro" id="IPR001202">
    <property type="entry name" value="WW_dom"/>
</dbReference>
<protein>
    <recommendedName>
        <fullName evidence="2">WW domain-containing protein</fullName>
    </recommendedName>
</protein>
<feature type="compositionally biased region" description="Polar residues" evidence="1">
    <location>
        <begin position="584"/>
        <end position="607"/>
    </location>
</feature>
<feature type="compositionally biased region" description="Basic residues" evidence="1">
    <location>
        <begin position="778"/>
        <end position="792"/>
    </location>
</feature>
<feature type="compositionally biased region" description="Acidic residues" evidence="1">
    <location>
        <begin position="656"/>
        <end position="671"/>
    </location>
</feature>
<dbReference type="InterPro" id="IPR053076">
    <property type="entry name" value="WW_domain_protein"/>
</dbReference>
<feature type="region of interest" description="Disordered" evidence="1">
    <location>
        <begin position="742"/>
        <end position="854"/>
    </location>
</feature>
<comment type="caution">
    <text evidence="3">The sequence shown here is derived from an EMBL/GenBank/DDBJ whole genome shotgun (WGS) entry which is preliminary data.</text>
</comment>
<reference evidence="3 4" key="1">
    <citation type="submission" date="2024-09" db="EMBL/GenBank/DDBJ databases">
        <title>A chromosome-level genome assembly of Gray's grenadier anchovy, Coilia grayii.</title>
        <authorList>
            <person name="Fu Z."/>
        </authorList>
    </citation>
    <scope>NUCLEOTIDE SEQUENCE [LARGE SCALE GENOMIC DNA]</scope>
    <source>
        <strain evidence="3">G4</strain>
        <tissue evidence="3">Muscle</tissue>
    </source>
</reference>
<dbReference type="PROSITE" id="PS01159">
    <property type="entry name" value="WW_DOMAIN_1"/>
    <property type="match status" value="1"/>
</dbReference>
<name>A0ABD1K2E3_9TELE</name>
<dbReference type="SMART" id="SM00456">
    <property type="entry name" value="WW"/>
    <property type="match status" value="2"/>
</dbReference>
<feature type="compositionally biased region" description="Pro residues" evidence="1">
    <location>
        <begin position="742"/>
        <end position="765"/>
    </location>
</feature>
<dbReference type="Pfam" id="PF00397">
    <property type="entry name" value="WW"/>
    <property type="match status" value="2"/>
</dbReference>
<dbReference type="EMBL" id="JBHFQA010000009">
    <property type="protein sequence ID" value="KAL2093296.1"/>
    <property type="molecule type" value="Genomic_DNA"/>
</dbReference>
<dbReference type="PANTHER" id="PTHR46697:SF1">
    <property type="entry name" value="FORMIN-BINDING PROTEIN 4"/>
    <property type="match status" value="1"/>
</dbReference>
<dbReference type="FunFam" id="2.20.70.10:FF:000056">
    <property type="entry name" value="Formin binding protein 4"/>
    <property type="match status" value="1"/>
</dbReference>
<feature type="compositionally biased region" description="Basic and acidic residues" evidence="1">
    <location>
        <begin position="138"/>
        <end position="148"/>
    </location>
</feature>
<feature type="compositionally biased region" description="Pro residues" evidence="1">
    <location>
        <begin position="613"/>
        <end position="654"/>
    </location>
</feature>
<dbReference type="SUPFAM" id="SSF51045">
    <property type="entry name" value="WW domain"/>
    <property type="match status" value="2"/>
</dbReference>
<feature type="compositionally biased region" description="Polar residues" evidence="1">
    <location>
        <begin position="233"/>
        <end position="244"/>
    </location>
</feature>
<dbReference type="PANTHER" id="PTHR46697">
    <property type="entry name" value="FORMIN-BINDING PROTEIN 4"/>
    <property type="match status" value="1"/>
</dbReference>
<feature type="compositionally biased region" description="Polar residues" evidence="1">
    <location>
        <begin position="328"/>
        <end position="342"/>
    </location>
</feature>
<evidence type="ECO:0000313" key="3">
    <source>
        <dbReference type="EMBL" id="KAL2093296.1"/>
    </source>
</evidence>
<feature type="compositionally biased region" description="Basic and acidic residues" evidence="1">
    <location>
        <begin position="441"/>
        <end position="452"/>
    </location>
</feature>
<feature type="region of interest" description="Disordered" evidence="1">
    <location>
        <begin position="1"/>
        <end position="98"/>
    </location>
</feature>
<feature type="compositionally biased region" description="Basic and acidic residues" evidence="1">
    <location>
        <begin position="355"/>
        <end position="367"/>
    </location>
</feature>
<feature type="region of interest" description="Disordered" evidence="1">
    <location>
        <begin position="302"/>
        <end position="458"/>
    </location>
</feature>
<dbReference type="CDD" id="cd00201">
    <property type="entry name" value="WW"/>
    <property type="match status" value="2"/>
</dbReference>
<proteinExistence type="predicted"/>
<feature type="compositionally biased region" description="Polar residues" evidence="1">
    <location>
        <begin position="375"/>
        <end position="387"/>
    </location>
</feature>
<feature type="region of interest" description="Disordered" evidence="1">
    <location>
        <begin position="566"/>
        <end position="709"/>
    </location>
</feature>
<evidence type="ECO:0000313" key="4">
    <source>
        <dbReference type="Proteomes" id="UP001591681"/>
    </source>
</evidence>